<evidence type="ECO:0000313" key="10">
    <source>
        <dbReference type="Proteomes" id="UP001310022"/>
    </source>
</evidence>
<dbReference type="PANTHER" id="PTHR21047:SF2">
    <property type="entry name" value="THYMIDINE DIPHOSPHO-4-KETO-RHAMNOSE 3,5-EPIMERASE"/>
    <property type="match status" value="1"/>
</dbReference>
<proteinExistence type="predicted"/>
<evidence type="ECO:0000256" key="4">
    <source>
        <dbReference type="ARBA" id="ARBA00019595"/>
    </source>
</evidence>
<comment type="caution">
    <text evidence="9">The sequence shown here is derived from an EMBL/GenBank/DDBJ whole genome shotgun (WGS) entry which is preliminary data.</text>
</comment>
<sequence length="184" mass="20825">MQRQLTPLIDCFEFDIPSFTDSRGRLVKLYHQLSFKELGIDKEVAEFYISESKKGVLRGLHFQIPPYQHSKIVSCIKGAIFDVMVDLREGSLTYGQAHSTVLRGDQPRAVFIPEGFAHGFLSLEEESLFSCISSHVFEPKGDAGLRWDSIAVDWPDIPLNISEKDLEQPGLQDFVSPFQYEVNG</sequence>
<dbReference type="RefSeq" id="WP_338238693.1">
    <property type="nucleotide sequence ID" value="NZ_BQKE01000003.1"/>
</dbReference>
<comment type="function">
    <text evidence="2">Catalyzes the epimerization of the C3' and C5'positions of dTDP-6-deoxy-D-xylo-4-hexulose, forming dTDP-6-deoxy-L-lyxo-4-hexulose.</text>
</comment>
<evidence type="ECO:0000256" key="6">
    <source>
        <dbReference type="ARBA" id="ARBA00031424"/>
    </source>
</evidence>
<dbReference type="GO" id="GO:0019305">
    <property type="term" value="P:dTDP-rhamnose biosynthetic process"/>
    <property type="evidence" value="ECO:0007669"/>
    <property type="project" value="TreeGrafter"/>
</dbReference>
<dbReference type="Proteomes" id="UP001310022">
    <property type="component" value="Unassembled WGS sequence"/>
</dbReference>
<dbReference type="GO" id="GO:0005829">
    <property type="term" value="C:cytosol"/>
    <property type="evidence" value="ECO:0007669"/>
    <property type="project" value="TreeGrafter"/>
</dbReference>
<organism evidence="9 10">
    <name type="scientific">Persicobacter diffluens</name>
    <dbReference type="NCBI Taxonomy" id="981"/>
    <lineage>
        <taxon>Bacteria</taxon>
        <taxon>Pseudomonadati</taxon>
        <taxon>Bacteroidota</taxon>
        <taxon>Cytophagia</taxon>
        <taxon>Cytophagales</taxon>
        <taxon>Persicobacteraceae</taxon>
        <taxon>Persicobacter</taxon>
    </lineage>
</organism>
<feature type="site" description="Participates in a stacking interaction with the thymidine ring of dTDP-4-oxo-6-deoxyglucose" evidence="8">
    <location>
        <position position="137"/>
    </location>
</feature>
<evidence type="ECO:0000256" key="8">
    <source>
        <dbReference type="PIRSR" id="PIRSR600888-3"/>
    </source>
</evidence>
<dbReference type="InterPro" id="IPR000888">
    <property type="entry name" value="RmlC-like"/>
</dbReference>
<name>A0AAN4W0P5_9BACT</name>
<dbReference type="GO" id="GO:0000271">
    <property type="term" value="P:polysaccharide biosynthetic process"/>
    <property type="evidence" value="ECO:0007669"/>
    <property type="project" value="TreeGrafter"/>
</dbReference>
<dbReference type="CDD" id="cd00438">
    <property type="entry name" value="cupin_RmlC"/>
    <property type="match status" value="1"/>
</dbReference>
<evidence type="ECO:0000256" key="5">
    <source>
        <dbReference type="ARBA" id="ARBA00029758"/>
    </source>
</evidence>
<evidence type="ECO:0000256" key="1">
    <source>
        <dbReference type="ARBA" id="ARBA00001298"/>
    </source>
</evidence>
<dbReference type="SUPFAM" id="SSF51182">
    <property type="entry name" value="RmlC-like cupins"/>
    <property type="match status" value="1"/>
</dbReference>
<dbReference type="AlphaFoldDB" id="A0AAN4W0P5"/>
<gene>
    <name evidence="9" type="primary">wbcA</name>
    <name evidence="9" type="ORF">PEDI_40910</name>
</gene>
<protein>
    <recommendedName>
        <fullName evidence="4">dTDP-4-dehydrorhamnose 3,5-epimerase</fullName>
        <ecNumber evidence="3">5.1.3.13</ecNumber>
    </recommendedName>
    <alternativeName>
        <fullName evidence="6">Thymidine diphospho-4-keto-rhamnose 3,5-epimerase</fullName>
    </alternativeName>
    <alternativeName>
        <fullName evidence="5">dTDP-4-keto-6-deoxyglucose 3,5-epimerase</fullName>
    </alternativeName>
    <alternativeName>
        <fullName evidence="7">dTDP-6-deoxy-D-xylo-4-hexulose 3,5-epimerase</fullName>
    </alternativeName>
</protein>
<evidence type="ECO:0000256" key="3">
    <source>
        <dbReference type="ARBA" id="ARBA00012098"/>
    </source>
</evidence>
<dbReference type="GO" id="GO:0008830">
    <property type="term" value="F:dTDP-4-dehydrorhamnose 3,5-epimerase activity"/>
    <property type="evidence" value="ECO:0007669"/>
    <property type="project" value="UniProtKB-EC"/>
</dbReference>
<evidence type="ECO:0000313" key="9">
    <source>
        <dbReference type="EMBL" id="GJM63539.1"/>
    </source>
</evidence>
<dbReference type="EC" id="5.1.3.13" evidence="3"/>
<dbReference type="EMBL" id="BQKE01000003">
    <property type="protein sequence ID" value="GJM63539.1"/>
    <property type="molecule type" value="Genomic_DNA"/>
</dbReference>
<comment type="catalytic activity">
    <reaction evidence="1">
        <text>dTDP-4-dehydro-6-deoxy-alpha-D-glucose = dTDP-4-dehydro-beta-L-rhamnose</text>
        <dbReference type="Rhea" id="RHEA:16969"/>
        <dbReference type="ChEBI" id="CHEBI:57649"/>
        <dbReference type="ChEBI" id="CHEBI:62830"/>
        <dbReference type="EC" id="5.1.3.13"/>
    </reaction>
</comment>
<evidence type="ECO:0000256" key="7">
    <source>
        <dbReference type="ARBA" id="ARBA00033311"/>
    </source>
</evidence>
<dbReference type="PANTHER" id="PTHR21047">
    <property type="entry name" value="DTDP-6-DEOXY-D-GLUCOSE-3,5 EPIMERASE"/>
    <property type="match status" value="1"/>
</dbReference>
<dbReference type="Gene3D" id="2.60.120.10">
    <property type="entry name" value="Jelly Rolls"/>
    <property type="match status" value="1"/>
</dbReference>
<dbReference type="InterPro" id="IPR011051">
    <property type="entry name" value="RmlC_Cupin_sf"/>
</dbReference>
<evidence type="ECO:0000256" key="2">
    <source>
        <dbReference type="ARBA" id="ARBA00001997"/>
    </source>
</evidence>
<dbReference type="Pfam" id="PF00908">
    <property type="entry name" value="dTDP_sugar_isom"/>
    <property type="match status" value="1"/>
</dbReference>
<keyword evidence="10" id="KW-1185">Reference proteome</keyword>
<reference evidence="9 10" key="1">
    <citation type="submission" date="2021-12" db="EMBL/GenBank/DDBJ databases">
        <title>Genome sequencing of bacteria with rrn-lacking chromosome and rrn-plasmid.</title>
        <authorList>
            <person name="Anda M."/>
            <person name="Iwasaki W."/>
        </authorList>
    </citation>
    <scope>NUCLEOTIDE SEQUENCE [LARGE SCALE GENOMIC DNA]</scope>
    <source>
        <strain evidence="9 10">NBRC 15940</strain>
    </source>
</reference>
<accession>A0AAN4W0P5</accession>
<dbReference type="InterPro" id="IPR014710">
    <property type="entry name" value="RmlC-like_jellyroll"/>
</dbReference>